<dbReference type="InterPro" id="IPR003661">
    <property type="entry name" value="HisK_dim/P_dom"/>
</dbReference>
<evidence type="ECO:0000256" key="5">
    <source>
        <dbReference type="ARBA" id="ARBA00022777"/>
    </source>
</evidence>
<keyword evidence="4" id="KW-0808">Transferase</keyword>
<evidence type="ECO:0000259" key="9">
    <source>
        <dbReference type="PROSITE" id="PS50110"/>
    </source>
</evidence>
<evidence type="ECO:0000313" key="13">
    <source>
        <dbReference type="Proteomes" id="UP000818323"/>
    </source>
</evidence>
<dbReference type="InterPro" id="IPR003594">
    <property type="entry name" value="HATPase_dom"/>
</dbReference>
<dbReference type="InterPro" id="IPR013655">
    <property type="entry name" value="PAS_fold_3"/>
</dbReference>
<feature type="domain" description="PAC" evidence="11">
    <location>
        <begin position="516"/>
        <end position="569"/>
    </location>
</feature>
<dbReference type="EMBL" id="JAAAXJ010000006">
    <property type="protein sequence ID" value="NBJ25386.1"/>
    <property type="molecule type" value="Genomic_DNA"/>
</dbReference>
<feature type="domain" description="PAS" evidence="10">
    <location>
        <begin position="443"/>
        <end position="513"/>
    </location>
</feature>
<evidence type="ECO:0000256" key="3">
    <source>
        <dbReference type="ARBA" id="ARBA00022553"/>
    </source>
</evidence>
<dbReference type="InterPro" id="IPR036890">
    <property type="entry name" value="HATPase_C_sf"/>
</dbReference>
<reference evidence="12 13" key="1">
    <citation type="submission" date="2020-01" db="EMBL/GenBank/DDBJ databases">
        <title>Microvirga sp. nov., an arsenate reduction bacterium isolated from Tibet hotspring sediments.</title>
        <authorList>
            <person name="Yuan C.-G."/>
        </authorList>
    </citation>
    <scope>NUCLEOTIDE SEQUENCE [LARGE SCALE GENOMIC DNA]</scope>
    <source>
        <strain evidence="12 13">SYSU G3D203</strain>
    </source>
</reference>
<dbReference type="Pfam" id="PF08448">
    <property type="entry name" value="PAS_4"/>
    <property type="match status" value="4"/>
</dbReference>
<dbReference type="Gene3D" id="3.30.565.10">
    <property type="entry name" value="Histidine kinase-like ATPase, C-terminal domain"/>
    <property type="match status" value="1"/>
</dbReference>
<evidence type="ECO:0000256" key="4">
    <source>
        <dbReference type="ARBA" id="ARBA00022679"/>
    </source>
</evidence>
<dbReference type="Gene3D" id="2.10.70.100">
    <property type="match status" value="1"/>
</dbReference>
<dbReference type="SUPFAM" id="SSF55785">
    <property type="entry name" value="PYP-like sensor domain (PAS domain)"/>
    <property type="match status" value="7"/>
</dbReference>
<feature type="domain" description="PAS" evidence="10">
    <location>
        <begin position="701"/>
        <end position="780"/>
    </location>
</feature>
<proteinExistence type="predicted"/>
<keyword evidence="13" id="KW-1185">Reference proteome</keyword>
<dbReference type="InterPro" id="IPR004358">
    <property type="entry name" value="Sig_transdc_His_kin-like_C"/>
</dbReference>
<feature type="domain" description="Response regulatory" evidence="9">
    <location>
        <begin position="1224"/>
        <end position="1334"/>
    </location>
</feature>
<evidence type="ECO:0000256" key="2">
    <source>
        <dbReference type="ARBA" id="ARBA00012438"/>
    </source>
</evidence>
<dbReference type="SUPFAM" id="SSF52172">
    <property type="entry name" value="CheY-like"/>
    <property type="match status" value="1"/>
</dbReference>
<dbReference type="InterPro" id="IPR001610">
    <property type="entry name" value="PAC"/>
</dbReference>
<dbReference type="PANTHER" id="PTHR43304">
    <property type="entry name" value="PHYTOCHROME-LIKE PROTEIN CPH1"/>
    <property type="match status" value="1"/>
</dbReference>
<evidence type="ECO:0000256" key="6">
    <source>
        <dbReference type="PROSITE-ProRule" id="PRU00169"/>
    </source>
</evidence>
<keyword evidence="5" id="KW-0418">Kinase</keyword>
<dbReference type="SMART" id="SM00448">
    <property type="entry name" value="REC"/>
    <property type="match status" value="1"/>
</dbReference>
<dbReference type="Pfam" id="PF08447">
    <property type="entry name" value="PAS_3"/>
    <property type="match status" value="3"/>
</dbReference>
<dbReference type="SMART" id="SM00091">
    <property type="entry name" value="PAS"/>
    <property type="match status" value="7"/>
</dbReference>
<keyword evidence="3 6" id="KW-0597">Phosphoprotein</keyword>
<dbReference type="PROSITE" id="PS50109">
    <property type="entry name" value="HIS_KIN"/>
    <property type="match status" value="1"/>
</dbReference>
<dbReference type="Pfam" id="PF00512">
    <property type="entry name" value="HisKA"/>
    <property type="match status" value="1"/>
</dbReference>
<organism evidence="12 13">
    <name type="scientific">Microvirga arsenatis</name>
    <dbReference type="NCBI Taxonomy" id="2692265"/>
    <lineage>
        <taxon>Bacteria</taxon>
        <taxon>Pseudomonadati</taxon>
        <taxon>Pseudomonadota</taxon>
        <taxon>Alphaproteobacteria</taxon>
        <taxon>Hyphomicrobiales</taxon>
        <taxon>Methylobacteriaceae</taxon>
        <taxon>Microvirga</taxon>
    </lineage>
</organism>
<gene>
    <name evidence="12" type="ORF">GR303_13580</name>
</gene>
<accession>A0ABW9Z320</accession>
<dbReference type="Gene3D" id="3.40.50.2300">
    <property type="match status" value="1"/>
</dbReference>
<feature type="domain" description="Histidine kinase" evidence="8">
    <location>
        <begin position="985"/>
        <end position="1204"/>
    </location>
</feature>
<dbReference type="RefSeq" id="WP_161722782.1">
    <property type="nucleotide sequence ID" value="NZ_JAAAXI010000005.1"/>
</dbReference>
<dbReference type="Gene3D" id="1.10.287.130">
    <property type="match status" value="1"/>
</dbReference>
<feature type="domain" description="PAS" evidence="10">
    <location>
        <begin position="846"/>
        <end position="916"/>
    </location>
</feature>
<dbReference type="InterPro" id="IPR000014">
    <property type="entry name" value="PAS"/>
</dbReference>
<dbReference type="InterPro" id="IPR036097">
    <property type="entry name" value="HisK_dim/P_sf"/>
</dbReference>
<feature type="coiled-coil region" evidence="7">
    <location>
        <begin position="818"/>
        <end position="849"/>
    </location>
</feature>
<dbReference type="SMART" id="SM00387">
    <property type="entry name" value="HATPase_c"/>
    <property type="match status" value="1"/>
</dbReference>
<dbReference type="SMART" id="SM00388">
    <property type="entry name" value="HisKA"/>
    <property type="match status" value="1"/>
</dbReference>
<evidence type="ECO:0000259" key="8">
    <source>
        <dbReference type="PROSITE" id="PS50109"/>
    </source>
</evidence>
<name>A0ABW9Z320_9HYPH</name>
<feature type="domain" description="PAC" evidence="11">
    <location>
        <begin position="648"/>
        <end position="700"/>
    </location>
</feature>
<dbReference type="PROSITE" id="PS50113">
    <property type="entry name" value="PAC"/>
    <property type="match status" value="4"/>
</dbReference>
<dbReference type="PROSITE" id="PS50110">
    <property type="entry name" value="RESPONSE_REGULATORY"/>
    <property type="match status" value="1"/>
</dbReference>
<dbReference type="InterPro" id="IPR005467">
    <property type="entry name" value="His_kinase_dom"/>
</dbReference>
<dbReference type="Proteomes" id="UP000818323">
    <property type="component" value="Unassembled WGS sequence"/>
</dbReference>
<dbReference type="InterPro" id="IPR052162">
    <property type="entry name" value="Sensor_kinase/Photoreceptor"/>
</dbReference>
<sequence length="1343" mass="148554">MRHSLPPSSEKASGRSPSVLSFLSGGGAAGALMRAHRWSATPLGPPEGWPQALKTLVSIMLGSNQPMFVAWGATRTLLYNDPYSEILANKHPSALGRDFLEVWHEIRADLVPIVEQAYQGEPVQMDEIELTMHRRGYPEETHFSFFYSPVRDETGAVAGLFCACTETTRQVLAERRLRESEARFRAVQETSIDGFMVLEAVRDGSNQLVDFRWVYANEAAERIVGKPRDWFVGRRLLEEMPANRDEGLFDAYARVVETGRPWTSEFTYRHEGVDVFIRVIAAKVGDGFAVTFADLSEIRRTELQVRGSEERLRLAFAAGGLAAWEWDIPSGRVTWSDSLLDATGLREQGFGGTFQDFLQLVHPDDRLEVEAALKRALMGDADYAAEFRMLKPDGSIRWTSTRGRVVRDESGQAVRMVGYDADVTEQRHAEERLRASEAEARRTATLLELLIETAPDPIWTKDEDGRFVLVNSAAARVIGRSRKELPGLRNRDLLPEERALFYDAEDERILRDGAALDNEEVVHDSTRNEERTFLSAKVPLRSPDGTVIGILGLARDITERKQIEARLRESSERIQLALDAGAIVGTWVWDVPGDRFTADERFARSFGLDPELCRIGLPLEQVMTSIHEEDRSRVAGAVAEALGRGGPYRCEYRVRQHDGGFRWIEANGRVELADDGSPVRFPGVLLDIEERRAAEAERDRATALLHTFIEAVPGVVYAKDREGRMLMANHGTTELIGKPPEEYLGRTDAEFLDDKVQAEIVMANDRRIMEAGVSEQIEEEVRRPDGTPAIWLSTKAPLRNRAGEVIGLIGTSIDITDRKRTEAALVESRRKLRRLNETLEQRVAEATAERDRVWRNSRDLLVVVGSDGIFRAISPAWERVLGHTPEEVVGKSYLDFIWPDDTDLTQGGLDDASAGRDLTDFENRYRHKDGGYRWISWHTAVEGDLVYAYGRDVTEEKQRRAELEQVQEALRQSQKLESMGQLTGGVAHDFNNLLTPIIGGLDMLQRRVADERLRRLVDGALQSAERAKTLVQRLLAFARRQPLQPMAVDLPQLVGGMADLVASTSGPRVKVVVDVKKDLPPVKADPNQLEMAILNLAVNARDAMPDGGQLTIAAAEEMLQEGHRSNLPGGRYVRLSISDTGIGMDETTLARAIEPFFSTKGIGKGTGLGLSMVHGLAAQLGGALTIRSKPGMGTSVELWLPVATQTGHQLDRAPDAVPLAAAGTALLVDDEPIVRASTADMLSDLGYAVVETSSAEEALALIEGGLEPDVVLTDHLMPGLTGTDLARLLKARRPAMPVLIISGYAEDEGISLDLPRLTKPFRQSELAESLGALSKLTGFTASQ</sequence>
<evidence type="ECO:0000259" key="11">
    <source>
        <dbReference type="PROSITE" id="PS50113"/>
    </source>
</evidence>
<feature type="domain" description="PAS" evidence="10">
    <location>
        <begin position="308"/>
        <end position="380"/>
    </location>
</feature>
<evidence type="ECO:0000313" key="12">
    <source>
        <dbReference type="EMBL" id="NBJ25386.1"/>
    </source>
</evidence>
<evidence type="ECO:0000256" key="7">
    <source>
        <dbReference type="SAM" id="Coils"/>
    </source>
</evidence>
<dbReference type="EC" id="2.7.13.3" evidence="2"/>
<dbReference type="PROSITE" id="PS50112">
    <property type="entry name" value="PAS"/>
    <property type="match status" value="4"/>
</dbReference>
<dbReference type="InterPro" id="IPR011006">
    <property type="entry name" value="CheY-like_superfamily"/>
</dbReference>
<keyword evidence="7" id="KW-0175">Coiled coil</keyword>
<dbReference type="InterPro" id="IPR035965">
    <property type="entry name" value="PAS-like_dom_sf"/>
</dbReference>
<evidence type="ECO:0000259" key="10">
    <source>
        <dbReference type="PROSITE" id="PS50112"/>
    </source>
</evidence>
<dbReference type="Gene3D" id="3.30.450.20">
    <property type="entry name" value="PAS domain"/>
    <property type="match status" value="7"/>
</dbReference>
<dbReference type="InterPro" id="IPR013656">
    <property type="entry name" value="PAS_4"/>
</dbReference>
<dbReference type="SMART" id="SM00086">
    <property type="entry name" value="PAC"/>
    <property type="match status" value="6"/>
</dbReference>
<comment type="caution">
    <text evidence="12">The sequence shown here is derived from an EMBL/GenBank/DDBJ whole genome shotgun (WGS) entry which is preliminary data.</text>
</comment>
<dbReference type="CDD" id="cd00130">
    <property type="entry name" value="PAS"/>
    <property type="match status" value="5"/>
</dbReference>
<dbReference type="PRINTS" id="PR00344">
    <property type="entry name" value="BCTRLSENSOR"/>
</dbReference>
<dbReference type="InterPro" id="IPR001789">
    <property type="entry name" value="Sig_transdc_resp-reg_receiver"/>
</dbReference>
<dbReference type="NCBIfam" id="TIGR00229">
    <property type="entry name" value="sensory_box"/>
    <property type="match status" value="6"/>
</dbReference>
<dbReference type="SUPFAM" id="SSF55874">
    <property type="entry name" value="ATPase domain of HSP90 chaperone/DNA topoisomerase II/histidine kinase"/>
    <property type="match status" value="1"/>
</dbReference>
<feature type="modified residue" description="4-aspartylphosphate" evidence="6">
    <location>
        <position position="1274"/>
    </location>
</feature>
<dbReference type="SUPFAM" id="SSF47384">
    <property type="entry name" value="Homodimeric domain of signal transducing histidine kinase"/>
    <property type="match status" value="1"/>
</dbReference>
<dbReference type="Pfam" id="PF02518">
    <property type="entry name" value="HATPase_c"/>
    <property type="match status" value="1"/>
</dbReference>
<dbReference type="InterPro" id="IPR000700">
    <property type="entry name" value="PAS-assoc_C"/>
</dbReference>
<dbReference type="CDD" id="cd00082">
    <property type="entry name" value="HisKA"/>
    <property type="match status" value="1"/>
</dbReference>
<protein>
    <recommendedName>
        <fullName evidence="2">histidine kinase</fullName>
        <ecNumber evidence="2">2.7.13.3</ecNumber>
    </recommendedName>
</protein>
<evidence type="ECO:0000256" key="1">
    <source>
        <dbReference type="ARBA" id="ARBA00000085"/>
    </source>
</evidence>
<feature type="domain" description="PAC" evidence="11">
    <location>
        <begin position="383"/>
        <end position="435"/>
    </location>
</feature>
<dbReference type="Pfam" id="PF00072">
    <property type="entry name" value="Response_reg"/>
    <property type="match status" value="1"/>
</dbReference>
<dbReference type="PANTHER" id="PTHR43304:SF1">
    <property type="entry name" value="PAC DOMAIN-CONTAINING PROTEIN"/>
    <property type="match status" value="1"/>
</dbReference>
<feature type="domain" description="PAC" evidence="11">
    <location>
        <begin position="775"/>
        <end position="827"/>
    </location>
</feature>
<comment type="catalytic activity">
    <reaction evidence="1">
        <text>ATP + protein L-histidine = ADP + protein N-phospho-L-histidine.</text>
        <dbReference type="EC" id="2.7.13.3"/>
    </reaction>
</comment>